<evidence type="ECO:0000256" key="2">
    <source>
        <dbReference type="SAM" id="SignalP"/>
    </source>
</evidence>
<dbReference type="EMBL" id="RYZH01000085">
    <property type="protein sequence ID" value="RUL81755.1"/>
    <property type="molecule type" value="Genomic_DNA"/>
</dbReference>
<reference evidence="3 4" key="1">
    <citation type="submission" date="2018-12" db="EMBL/GenBank/DDBJ databases">
        <authorList>
            <person name="Toschakov S.V."/>
        </authorList>
    </citation>
    <scope>NUCLEOTIDE SEQUENCE [LARGE SCALE GENOMIC DNA]</scope>
    <source>
        <strain evidence="3 4">GM2012</strain>
    </source>
</reference>
<evidence type="ECO:0000256" key="1">
    <source>
        <dbReference type="SAM" id="MobiDB-lite"/>
    </source>
</evidence>
<dbReference type="Proteomes" id="UP000280296">
    <property type="component" value="Unassembled WGS sequence"/>
</dbReference>
<feature type="chain" id="PRO_5019547307" evidence="2">
    <location>
        <begin position="25"/>
        <end position="154"/>
    </location>
</feature>
<accession>A0A432MCB5</accession>
<keyword evidence="2" id="KW-0732">Signal</keyword>
<comment type="caution">
    <text evidence="3">The sequence shown here is derived from an EMBL/GenBank/DDBJ whole genome shotgun (WGS) entry which is preliminary data.</text>
</comment>
<proteinExistence type="predicted"/>
<dbReference type="AlphaFoldDB" id="A0A432MCB5"/>
<gene>
    <name evidence="3" type="ORF">TsocGM_24650</name>
</gene>
<reference evidence="3 4" key="2">
    <citation type="submission" date="2019-01" db="EMBL/GenBank/DDBJ databases">
        <title>Tautonia sociabilis, a novel thermotolerant planctomycete of Isosphaeraceae family, isolated from a 4000 m deep subterranean habitat.</title>
        <authorList>
            <person name="Kovaleva O.L."/>
            <person name="Elcheninov A.G."/>
            <person name="Van Heerden E."/>
            <person name="Toshchakov S.V."/>
            <person name="Novikov A."/>
            <person name="Bonch-Osmolovskaya E.A."/>
            <person name="Kublanov I.V."/>
        </authorList>
    </citation>
    <scope>NUCLEOTIDE SEQUENCE [LARGE SCALE GENOMIC DNA]</scope>
    <source>
        <strain evidence="3 4">GM2012</strain>
    </source>
</reference>
<sequence length="154" mass="16244">MMNRRVRMVLALLVSSSAAVPAVAQSWSAADARRTHNFVEYGVPDVGDVPNAYYVNATAALPPNVYARRATPGGLIETAARRLNPFAAPSRAGGITFAPAPYRQPLPASAYRVMRPVSGPTGYRSEESHAGRSVVSPAPSGARIPGVNCPTCPR</sequence>
<evidence type="ECO:0000313" key="4">
    <source>
        <dbReference type="Proteomes" id="UP000280296"/>
    </source>
</evidence>
<protein>
    <submittedName>
        <fullName evidence="3">Uncharacterized protein</fullName>
    </submittedName>
</protein>
<dbReference type="RefSeq" id="WP_126728122.1">
    <property type="nucleotide sequence ID" value="NZ_RYZH01000085.1"/>
</dbReference>
<keyword evidence="4" id="KW-1185">Reference proteome</keyword>
<name>A0A432MCB5_9BACT</name>
<organism evidence="3 4">
    <name type="scientific">Tautonia sociabilis</name>
    <dbReference type="NCBI Taxonomy" id="2080755"/>
    <lineage>
        <taxon>Bacteria</taxon>
        <taxon>Pseudomonadati</taxon>
        <taxon>Planctomycetota</taxon>
        <taxon>Planctomycetia</taxon>
        <taxon>Isosphaerales</taxon>
        <taxon>Isosphaeraceae</taxon>
        <taxon>Tautonia</taxon>
    </lineage>
</organism>
<feature type="region of interest" description="Disordered" evidence="1">
    <location>
        <begin position="120"/>
        <end position="140"/>
    </location>
</feature>
<evidence type="ECO:0000313" key="3">
    <source>
        <dbReference type="EMBL" id="RUL81755.1"/>
    </source>
</evidence>
<feature type="signal peptide" evidence="2">
    <location>
        <begin position="1"/>
        <end position="24"/>
    </location>
</feature>